<feature type="domain" description="Serine-threonine/tyrosine-protein kinase catalytic" evidence="2">
    <location>
        <begin position="184"/>
        <end position="297"/>
    </location>
</feature>
<evidence type="ECO:0000256" key="1">
    <source>
        <dbReference type="SAM" id="MobiDB-lite"/>
    </source>
</evidence>
<dbReference type="AlphaFoldDB" id="A0A843V3K3"/>
<protein>
    <submittedName>
        <fullName evidence="4">Uncharacterized protein</fullName>
    </submittedName>
</protein>
<evidence type="ECO:0000259" key="3">
    <source>
        <dbReference type="Pfam" id="PF11883"/>
    </source>
</evidence>
<proteinExistence type="predicted"/>
<dbReference type="OrthoDB" id="4062651at2759"/>
<gene>
    <name evidence="4" type="ORF">Taro_020928</name>
</gene>
<dbReference type="EMBL" id="NMUH01001051">
    <property type="protein sequence ID" value="MQL88380.1"/>
    <property type="molecule type" value="Genomic_DNA"/>
</dbReference>
<organism evidence="4 5">
    <name type="scientific">Colocasia esculenta</name>
    <name type="common">Wild taro</name>
    <name type="synonym">Arum esculentum</name>
    <dbReference type="NCBI Taxonomy" id="4460"/>
    <lineage>
        <taxon>Eukaryota</taxon>
        <taxon>Viridiplantae</taxon>
        <taxon>Streptophyta</taxon>
        <taxon>Embryophyta</taxon>
        <taxon>Tracheophyta</taxon>
        <taxon>Spermatophyta</taxon>
        <taxon>Magnoliopsida</taxon>
        <taxon>Liliopsida</taxon>
        <taxon>Araceae</taxon>
        <taxon>Aroideae</taxon>
        <taxon>Colocasieae</taxon>
        <taxon>Colocasia</taxon>
    </lineage>
</organism>
<evidence type="ECO:0000259" key="2">
    <source>
        <dbReference type="Pfam" id="PF07714"/>
    </source>
</evidence>
<keyword evidence="5" id="KW-1185">Reference proteome</keyword>
<feature type="non-terminal residue" evidence="4">
    <location>
        <position position="1"/>
    </location>
</feature>
<accession>A0A843V3K3</accession>
<name>A0A843V3K3_COLES</name>
<dbReference type="Proteomes" id="UP000652761">
    <property type="component" value="Unassembled WGS sequence"/>
</dbReference>
<feature type="region of interest" description="Disordered" evidence="1">
    <location>
        <begin position="317"/>
        <end position="343"/>
    </location>
</feature>
<dbReference type="PANTHER" id="PTHR27006">
    <property type="entry name" value="PROMASTIGOTE SURFACE ANTIGEN PROTEIN PSA"/>
    <property type="match status" value="1"/>
</dbReference>
<dbReference type="Pfam" id="PF11883">
    <property type="entry name" value="DUF3403"/>
    <property type="match status" value="1"/>
</dbReference>
<dbReference type="InterPro" id="IPR001245">
    <property type="entry name" value="Ser-Thr/Tyr_kinase_cat_dom"/>
</dbReference>
<evidence type="ECO:0000313" key="5">
    <source>
        <dbReference type="Proteomes" id="UP000652761"/>
    </source>
</evidence>
<dbReference type="Gene3D" id="1.10.510.10">
    <property type="entry name" value="Transferase(Phosphotransferase) domain 1"/>
    <property type="match status" value="1"/>
</dbReference>
<dbReference type="SUPFAM" id="SSF56112">
    <property type="entry name" value="Protein kinase-like (PK-like)"/>
    <property type="match status" value="1"/>
</dbReference>
<dbReference type="GO" id="GO:0004674">
    <property type="term" value="F:protein serine/threonine kinase activity"/>
    <property type="evidence" value="ECO:0007669"/>
    <property type="project" value="InterPro"/>
</dbReference>
<comment type="caution">
    <text evidence="4">The sequence shown here is derived from an EMBL/GenBank/DDBJ whole genome shotgun (WGS) entry which is preliminary data.</text>
</comment>
<dbReference type="InterPro" id="IPR011009">
    <property type="entry name" value="Kinase-like_dom_sf"/>
</dbReference>
<evidence type="ECO:0000313" key="4">
    <source>
        <dbReference type="EMBL" id="MQL88380.1"/>
    </source>
</evidence>
<feature type="non-terminal residue" evidence="4">
    <location>
        <position position="343"/>
    </location>
</feature>
<dbReference type="PANTHER" id="PTHR27006:SF606">
    <property type="entry name" value="INTERLEUKIN-1 RECEPTOR-ASSOCIATED KINASE 4"/>
    <property type="match status" value="1"/>
</dbReference>
<feature type="compositionally biased region" description="Polar residues" evidence="1">
    <location>
        <begin position="318"/>
        <end position="343"/>
    </location>
</feature>
<feature type="domain" description="S-locus receptor kinase C-terminal" evidence="3">
    <location>
        <begin position="300"/>
        <end position="339"/>
    </location>
</feature>
<reference evidence="4" key="1">
    <citation type="submission" date="2017-07" db="EMBL/GenBank/DDBJ databases">
        <title>Taro Niue Genome Assembly and Annotation.</title>
        <authorList>
            <person name="Atibalentja N."/>
            <person name="Keating K."/>
            <person name="Fields C.J."/>
        </authorList>
    </citation>
    <scope>NUCLEOTIDE SEQUENCE</scope>
    <source>
        <strain evidence="4">Niue_2</strain>
        <tissue evidence="4">Leaf</tissue>
    </source>
</reference>
<dbReference type="InterPro" id="IPR021820">
    <property type="entry name" value="S-locus_recpt_kinase_C"/>
</dbReference>
<sequence>YGIPCEASAHSRETDSGQARYWFNGLERGVPPQDMISYLCQKKMRPELSELLPSSSSSGFSEAAASAVADKAVAAIVDKAVAVGDGPDKDYWEGGLYVEFIFEGEEGVREIVADGGAIVGEISPRCYSHEVRVMMRSNPYHLPSIHLPPQLVKDKDPLIRDEISFPSGVKGTKSPTLELQEFLEQTNILKIREEYMSPEYAIKGMISTKSDVFSFEVIALKLLSGIRSQGIYESKPHLNLLSLAWKLWQEGNCLQLLDHMVANSSHESELSRCMEVGLLCVQEHARDRPTMYEVVTMLSSDSSSLPRPKKPGFLVFRSPTSSSRNQESFTTNELTNTSILEGR</sequence>
<dbReference type="Pfam" id="PF07714">
    <property type="entry name" value="PK_Tyr_Ser-Thr"/>
    <property type="match status" value="1"/>
</dbReference>